<feature type="domain" description="N-acetyltransferase" evidence="1">
    <location>
        <begin position="13"/>
        <end position="179"/>
    </location>
</feature>
<dbReference type="PROSITE" id="PS51186">
    <property type="entry name" value="GNAT"/>
    <property type="match status" value="1"/>
</dbReference>
<dbReference type="GO" id="GO:0016747">
    <property type="term" value="F:acyltransferase activity, transferring groups other than amino-acyl groups"/>
    <property type="evidence" value="ECO:0007669"/>
    <property type="project" value="InterPro"/>
</dbReference>
<dbReference type="HOGENOM" id="CLU_1224347_0_0_5"/>
<accession>H6SLX4</accession>
<dbReference type="CDD" id="cd04301">
    <property type="entry name" value="NAT_SF"/>
    <property type="match status" value="1"/>
</dbReference>
<dbReference type="SUPFAM" id="SSF55729">
    <property type="entry name" value="Acyl-CoA N-acyltransferases (Nat)"/>
    <property type="match status" value="1"/>
</dbReference>
<name>H6SLX4_PARPM</name>
<dbReference type="eggNOG" id="COG0456">
    <property type="taxonomic scope" value="Bacteria"/>
</dbReference>
<evidence type="ECO:0000313" key="2">
    <source>
        <dbReference type="EMBL" id="CCG08989.1"/>
    </source>
</evidence>
<dbReference type="PATRIC" id="fig|1150469.3.peg.2670"/>
<protein>
    <recommendedName>
        <fullName evidence="1">N-acetyltransferase domain-containing protein</fullName>
    </recommendedName>
</protein>
<dbReference type="RefSeq" id="WP_014415622.1">
    <property type="nucleotide sequence ID" value="NC_017059.1"/>
</dbReference>
<dbReference type="InterPro" id="IPR000182">
    <property type="entry name" value="GNAT_dom"/>
</dbReference>
<dbReference type="InterPro" id="IPR016181">
    <property type="entry name" value="Acyl_CoA_acyltransferase"/>
</dbReference>
<proteinExistence type="predicted"/>
<evidence type="ECO:0000259" key="1">
    <source>
        <dbReference type="PROSITE" id="PS51186"/>
    </source>
</evidence>
<dbReference type="EMBL" id="HE663493">
    <property type="protein sequence ID" value="CCG08989.1"/>
    <property type="molecule type" value="Genomic_DNA"/>
</dbReference>
<dbReference type="KEGG" id="rpm:RSPPHO_02363"/>
<dbReference type="Pfam" id="PF00583">
    <property type="entry name" value="Acetyltransf_1"/>
    <property type="match status" value="1"/>
</dbReference>
<dbReference type="Gene3D" id="3.40.630.30">
    <property type="match status" value="1"/>
</dbReference>
<reference evidence="2 3" key="1">
    <citation type="submission" date="2012-02" db="EMBL/GenBank/DDBJ databases">
        <title>Shotgun genome sequence of Phaeospirillum photometricum DSM 122.</title>
        <authorList>
            <person name="Duquesne K."/>
            <person name="Sturgis J."/>
        </authorList>
    </citation>
    <scope>NUCLEOTIDE SEQUENCE [LARGE SCALE GENOMIC DNA]</scope>
    <source>
        <strain evidence="3">DSM122</strain>
    </source>
</reference>
<sequence length="231" mass="24577">MTAWREPVGDLWLTGRVLGPEDFPTVRALHHQSLVGQPPGLVNPETDAFLADHLGALGLTLGVFGGDGVLVAYAILGLPTAEAAYNFGRVVGVADLGRVAHLDGVAVAPAWRGRGLHRGLVTRRLTLAAEAGRRVVVATIAPLNRPSLRTALGAGLRVRAVHPMFASRALRFLVVRDLEGEPMLETTQPLRLPLGATEALHERLVQGWRGYALDEAADHLLLATERAGDGS</sequence>
<dbReference type="STRING" id="1150469.RSPPHO_02363"/>
<evidence type="ECO:0000313" key="3">
    <source>
        <dbReference type="Proteomes" id="UP000033220"/>
    </source>
</evidence>
<keyword evidence="3" id="KW-1185">Reference proteome</keyword>
<gene>
    <name evidence="2" type="ORF">RSPPHO_02363</name>
</gene>
<dbReference type="OrthoDB" id="7889059at2"/>
<dbReference type="Proteomes" id="UP000033220">
    <property type="component" value="Chromosome DSM 122"/>
</dbReference>
<organism evidence="2 3">
    <name type="scientific">Pararhodospirillum photometricum DSM 122</name>
    <dbReference type="NCBI Taxonomy" id="1150469"/>
    <lineage>
        <taxon>Bacteria</taxon>
        <taxon>Pseudomonadati</taxon>
        <taxon>Pseudomonadota</taxon>
        <taxon>Alphaproteobacteria</taxon>
        <taxon>Rhodospirillales</taxon>
        <taxon>Rhodospirillaceae</taxon>
        <taxon>Pararhodospirillum</taxon>
    </lineage>
</organism>
<dbReference type="AlphaFoldDB" id="H6SLX4"/>